<feature type="transmembrane region" description="Helical" evidence="1">
    <location>
        <begin position="20"/>
        <end position="40"/>
    </location>
</feature>
<keyword evidence="1" id="KW-0812">Transmembrane</keyword>
<comment type="caution">
    <text evidence="2">The sequence shown here is derived from an EMBL/GenBank/DDBJ whole genome shotgun (WGS) entry which is preliminary data.</text>
</comment>
<name>A0ABW5JS26_9FLAO</name>
<accession>A0ABW5JS26</accession>
<evidence type="ECO:0000256" key="1">
    <source>
        <dbReference type="SAM" id="Phobius"/>
    </source>
</evidence>
<keyword evidence="1" id="KW-0472">Membrane</keyword>
<sequence>MKRIDDKIKEIEKKDKRNRLAYYIIVVILIAFFLFANFMGKKVTELEIKQSETYIELDSTYKKLDNTHKELESTYLALKNSLQPEQYWNHIEKANSVEDYIEYLTNIWGIKRDSLDMNSAISNIKKSGSIGETGWLYVGNETENGPYTQPTKGQIAKIIWRRGKEKVDQIASIENTKPKENDIIKMVKSTNRITYSRANFNSTKNKEGWRPSSKAFVSEVKKNDAEVWVKIRYY</sequence>
<dbReference type="RefSeq" id="WP_388018256.1">
    <property type="nucleotide sequence ID" value="NZ_JBHUDT010000003.1"/>
</dbReference>
<evidence type="ECO:0000313" key="2">
    <source>
        <dbReference type="EMBL" id="MFD2535559.1"/>
    </source>
</evidence>
<dbReference type="Proteomes" id="UP001597441">
    <property type="component" value="Unassembled WGS sequence"/>
</dbReference>
<keyword evidence="1" id="KW-1133">Transmembrane helix</keyword>
<gene>
    <name evidence="2" type="ORF">ACFSQS_10640</name>
</gene>
<protein>
    <submittedName>
        <fullName evidence="2">Uncharacterized protein</fullName>
    </submittedName>
</protein>
<evidence type="ECO:0000313" key="3">
    <source>
        <dbReference type="Proteomes" id="UP001597441"/>
    </source>
</evidence>
<dbReference type="EMBL" id="JBHULK010000003">
    <property type="protein sequence ID" value="MFD2535559.1"/>
    <property type="molecule type" value="Genomic_DNA"/>
</dbReference>
<proteinExistence type="predicted"/>
<organism evidence="2 3">
    <name type="scientific">Gelatiniphilus marinus</name>
    <dbReference type="NCBI Taxonomy" id="1759464"/>
    <lineage>
        <taxon>Bacteria</taxon>
        <taxon>Pseudomonadati</taxon>
        <taxon>Bacteroidota</taxon>
        <taxon>Flavobacteriia</taxon>
        <taxon>Flavobacteriales</taxon>
        <taxon>Flavobacteriaceae</taxon>
        <taxon>Gelatiniphilus</taxon>
    </lineage>
</organism>
<keyword evidence="3" id="KW-1185">Reference proteome</keyword>
<reference evidence="3" key="1">
    <citation type="journal article" date="2019" name="Int. J. Syst. Evol. Microbiol.">
        <title>The Global Catalogue of Microorganisms (GCM) 10K type strain sequencing project: providing services to taxonomists for standard genome sequencing and annotation.</title>
        <authorList>
            <consortium name="The Broad Institute Genomics Platform"/>
            <consortium name="The Broad Institute Genome Sequencing Center for Infectious Disease"/>
            <person name="Wu L."/>
            <person name="Ma J."/>
        </authorList>
    </citation>
    <scope>NUCLEOTIDE SEQUENCE [LARGE SCALE GENOMIC DNA]</scope>
    <source>
        <strain evidence="3">KCTC 42903</strain>
    </source>
</reference>